<dbReference type="Gene3D" id="2.130.10.10">
    <property type="entry name" value="YVTN repeat-like/Quinoprotein amine dehydrogenase"/>
    <property type="match status" value="3"/>
</dbReference>
<dbReference type="Pfam" id="PF00400">
    <property type="entry name" value="WD40"/>
    <property type="match status" value="6"/>
</dbReference>
<feature type="repeat" description="WD" evidence="3">
    <location>
        <begin position="420"/>
        <end position="461"/>
    </location>
</feature>
<organism evidence="4 5">
    <name type="scientific">Limnospira platensis NIES-46</name>
    <dbReference type="NCBI Taxonomy" id="1236695"/>
    <lineage>
        <taxon>Bacteria</taxon>
        <taxon>Bacillati</taxon>
        <taxon>Cyanobacteriota</taxon>
        <taxon>Cyanophyceae</taxon>
        <taxon>Oscillatoriophycideae</taxon>
        <taxon>Oscillatoriales</taxon>
        <taxon>Sirenicapillariaceae</taxon>
        <taxon>Limnospira</taxon>
    </lineage>
</organism>
<dbReference type="PROSITE" id="PS50294">
    <property type="entry name" value="WD_REPEATS_REGION"/>
    <property type="match status" value="6"/>
</dbReference>
<accession>A0A5M3T9P3</accession>
<evidence type="ECO:0000256" key="2">
    <source>
        <dbReference type="ARBA" id="ARBA00022737"/>
    </source>
</evidence>
<keyword evidence="5" id="KW-1185">Reference proteome</keyword>
<dbReference type="InterPro" id="IPR020472">
    <property type="entry name" value="WD40_PAC1"/>
</dbReference>
<keyword evidence="1 3" id="KW-0853">WD repeat</keyword>
<evidence type="ECO:0000256" key="1">
    <source>
        <dbReference type="ARBA" id="ARBA00022574"/>
    </source>
</evidence>
<dbReference type="InterPro" id="IPR053299">
    <property type="entry name" value="ASTRA_WD_repeat"/>
</dbReference>
<feature type="repeat" description="WD" evidence="3">
    <location>
        <begin position="504"/>
        <end position="545"/>
    </location>
</feature>
<evidence type="ECO:0000313" key="5">
    <source>
        <dbReference type="Proteomes" id="UP000326169"/>
    </source>
</evidence>
<comment type="caution">
    <text evidence="4">The sequence shown here is derived from an EMBL/GenBank/DDBJ whole genome shotgun (WGS) entry which is preliminary data.</text>
</comment>
<dbReference type="EMBL" id="BIMW01000124">
    <property type="protein sequence ID" value="GCE95155.1"/>
    <property type="molecule type" value="Genomic_DNA"/>
</dbReference>
<name>A0A5M3T9P3_LIMPL</name>
<feature type="repeat" description="WD" evidence="3">
    <location>
        <begin position="546"/>
        <end position="580"/>
    </location>
</feature>
<evidence type="ECO:0000256" key="3">
    <source>
        <dbReference type="PROSITE-ProRule" id="PRU00221"/>
    </source>
</evidence>
<dbReference type="PROSITE" id="PS50082">
    <property type="entry name" value="WD_REPEATS_2"/>
    <property type="match status" value="6"/>
</dbReference>
<feature type="repeat" description="WD" evidence="3">
    <location>
        <begin position="378"/>
        <end position="419"/>
    </location>
</feature>
<dbReference type="Gene3D" id="2.40.10.10">
    <property type="entry name" value="Trypsin-like serine proteases"/>
    <property type="match status" value="2"/>
</dbReference>
<dbReference type="PANTHER" id="PTHR44156">
    <property type="entry name" value="SUPERNUMERARY LIMBS, ISOFORM B-RELATED"/>
    <property type="match status" value="1"/>
</dbReference>
<keyword evidence="2" id="KW-0677">Repeat</keyword>
<dbReference type="PROSITE" id="PS00678">
    <property type="entry name" value="WD_REPEATS_1"/>
    <property type="match status" value="4"/>
</dbReference>
<dbReference type="PRINTS" id="PR00320">
    <property type="entry name" value="GPROTEINBRPT"/>
</dbReference>
<dbReference type="CDD" id="cd00200">
    <property type="entry name" value="WD40"/>
    <property type="match status" value="1"/>
</dbReference>
<protein>
    <submittedName>
        <fullName evidence="4">WD-40 repeat protein</fullName>
    </submittedName>
</protein>
<dbReference type="InterPro" id="IPR043504">
    <property type="entry name" value="Peptidase_S1_PA_chymotrypsin"/>
</dbReference>
<dbReference type="SUPFAM" id="SSF50978">
    <property type="entry name" value="WD40 repeat-like"/>
    <property type="match status" value="1"/>
</dbReference>
<dbReference type="InterPro" id="IPR036322">
    <property type="entry name" value="WD40_repeat_dom_sf"/>
</dbReference>
<evidence type="ECO:0000313" key="4">
    <source>
        <dbReference type="EMBL" id="GCE95155.1"/>
    </source>
</evidence>
<dbReference type="Proteomes" id="UP000326169">
    <property type="component" value="Unassembled WGS sequence"/>
</dbReference>
<dbReference type="RefSeq" id="WP_035735536.1">
    <property type="nucleotide sequence ID" value="NZ_BIMW01000124.1"/>
</dbReference>
<dbReference type="InterPro" id="IPR001680">
    <property type="entry name" value="WD40_rpt"/>
</dbReference>
<dbReference type="InterPro" id="IPR019775">
    <property type="entry name" value="WD40_repeat_CS"/>
</dbReference>
<dbReference type="InterPro" id="IPR015943">
    <property type="entry name" value="WD40/YVTN_repeat-like_dom_sf"/>
</dbReference>
<sequence length="580" mass="61893">MTKIRNWQLLLISLTASSLGILAVVFPWLGWAIATEAITVSSANTNELTATEVNAIAAEITVRIEGPKGGSGVIVEKQDNTYYVLTNWHVVNQIGDYEIITPDGRRHSVYYSLIQRIPGLDLAIAPFSSSQRYQIATMANPDSVNVGDTVHVAGWPRSGSSLGQRLFFSSQGEVTHRQNRQQGYSLVYTNLVRSGMSGGPVLDSRGNLIGINGIVQFGLNPDTIAAAAIEINRFWQWRKTATLPSIPTPPQQVAREDIPTVVSPPELQVTGGANGAPSAAEGGFAMASRFKQTSGQIMAIATTDSLGISGNSNGTVDIWNLATGGLRQSFRAHNREATRVLVTPNGQQLITAGEDGNIRIWDLAAGLQAGSFSPVQTMTGHHSPILAIAISSDGKTLASGGWDGSVKLWDLPTGSLKQTLEGHSQLVGAIAISPDGKTLATGSRDRTIRLWNLETGALKRTLEGHELSVLSLAISPNGEILASGSADGTITIWKLDNGQPIRRLSGHRDGVWSVAIASNNQTLISGSWDKTVKVWNLTSGTIEANLEGHTGYVTAIAISSDQTMILSGDWDGEVKVWKRP</sequence>
<feature type="repeat" description="WD" evidence="3">
    <location>
        <begin position="330"/>
        <end position="371"/>
    </location>
</feature>
<dbReference type="Pfam" id="PF13365">
    <property type="entry name" value="Trypsin_2"/>
    <property type="match status" value="1"/>
</dbReference>
<proteinExistence type="predicted"/>
<dbReference type="SUPFAM" id="SSF50494">
    <property type="entry name" value="Trypsin-like serine proteases"/>
    <property type="match status" value="1"/>
</dbReference>
<reference evidence="4 5" key="1">
    <citation type="journal article" date="2019" name="J Genomics">
        <title>The Draft Genome of a Hydrogen-producing Cyanobacterium, Arthrospira platensis NIES-46.</title>
        <authorList>
            <person name="Suzuki S."/>
            <person name="Yamaguchi H."/>
            <person name="Kawachi M."/>
        </authorList>
    </citation>
    <scope>NUCLEOTIDE SEQUENCE [LARGE SCALE GENOMIC DNA]</scope>
    <source>
        <strain evidence="4 5">NIES-46</strain>
    </source>
</reference>
<feature type="repeat" description="WD" evidence="3">
    <location>
        <begin position="462"/>
        <end position="503"/>
    </location>
</feature>
<gene>
    <name evidence="4" type="ORF">NIES46_32170</name>
</gene>
<dbReference type="InterPro" id="IPR009003">
    <property type="entry name" value="Peptidase_S1_PA"/>
</dbReference>
<dbReference type="GeneID" id="301684018"/>
<dbReference type="SMART" id="SM00320">
    <property type="entry name" value="WD40"/>
    <property type="match status" value="7"/>
</dbReference>